<evidence type="ECO:0000256" key="7">
    <source>
        <dbReference type="ARBA" id="ARBA00022764"/>
    </source>
</evidence>
<comment type="similarity">
    <text evidence="2 10">Belongs to the LolA family.</text>
</comment>
<keyword evidence="9 10" id="KW-0143">Chaperone</keyword>
<dbReference type="Proteomes" id="UP000682739">
    <property type="component" value="Chromosome"/>
</dbReference>
<keyword evidence="8 10" id="KW-0653">Protein transport</keyword>
<dbReference type="PANTHER" id="PTHR35869">
    <property type="entry name" value="OUTER-MEMBRANE LIPOPROTEIN CARRIER PROTEIN"/>
    <property type="match status" value="1"/>
</dbReference>
<dbReference type="PANTHER" id="PTHR35869:SF1">
    <property type="entry name" value="OUTER-MEMBRANE LIPOPROTEIN CARRIER PROTEIN"/>
    <property type="match status" value="1"/>
</dbReference>
<keyword evidence="7 10" id="KW-0574">Periplasm</keyword>
<comment type="subcellular location">
    <subcellularLocation>
        <location evidence="1 10">Periplasm</location>
    </subcellularLocation>
</comment>
<evidence type="ECO:0000256" key="9">
    <source>
        <dbReference type="ARBA" id="ARBA00023186"/>
    </source>
</evidence>
<dbReference type="GO" id="GO:0030288">
    <property type="term" value="C:outer membrane-bounded periplasmic space"/>
    <property type="evidence" value="ECO:0007669"/>
    <property type="project" value="TreeGrafter"/>
</dbReference>
<sequence precursor="true">MLRLIKQRHLKSVALASLLALNSTYGSAMEINIDQGNQAVHTFGDGKLLGQTGENKQLKSLLQELDGYQSGFEQIVRDTEGNVIHKAKGSMLFSQPGKFVWEVTEPEEELLISNGKYVWWYNPFVEQVSIYDANSAVTTTPFALLVNDDPNVWKNFRIQTLEQGFVITPVDLDDAQVIQLELKTDQSRSKIETILITSRSRQVSEYILSDQSKVSPTKQRFEFEIPIGVDIDDQRQSNN</sequence>
<evidence type="ECO:0000256" key="4">
    <source>
        <dbReference type="ARBA" id="ARBA00014035"/>
    </source>
</evidence>
<evidence type="ECO:0000313" key="11">
    <source>
        <dbReference type="EMBL" id="QTH64410.1"/>
    </source>
</evidence>
<feature type="chain" id="PRO_5038183552" description="Outer-membrane lipoprotein carrier protein" evidence="10">
    <location>
        <begin position="29"/>
        <end position="239"/>
    </location>
</feature>
<evidence type="ECO:0000256" key="5">
    <source>
        <dbReference type="ARBA" id="ARBA00022448"/>
    </source>
</evidence>
<dbReference type="SUPFAM" id="SSF89392">
    <property type="entry name" value="Prokaryotic lipoproteins and lipoprotein localization factors"/>
    <property type="match status" value="1"/>
</dbReference>
<dbReference type="AlphaFoldDB" id="A0A975HIM8"/>
<evidence type="ECO:0000256" key="2">
    <source>
        <dbReference type="ARBA" id="ARBA00007615"/>
    </source>
</evidence>
<dbReference type="Gene3D" id="2.50.20.10">
    <property type="entry name" value="Lipoprotein localisation LolA/LolB/LppX"/>
    <property type="match status" value="1"/>
</dbReference>
<organism evidence="11 12">
    <name type="scientific">Psychrosphaera ytuae</name>
    <dbReference type="NCBI Taxonomy" id="2820710"/>
    <lineage>
        <taxon>Bacteria</taxon>
        <taxon>Pseudomonadati</taxon>
        <taxon>Pseudomonadota</taxon>
        <taxon>Gammaproteobacteria</taxon>
        <taxon>Alteromonadales</taxon>
        <taxon>Pseudoalteromonadaceae</taxon>
        <taxon>Psychrosphaera</taxon>
    </lineage>
</organism>
<dbReference type="InterPro" id="IPR018323">
    <property type="entry name" value="OM_lipoprot_carrier_LolA_Pbac"/>
</dbReference>
<dbReference type="KEGG" id="psym:J1N51_02675"/>
<dbReference type="Pfam" id="PF03548">
    <property type="entry name" value="LolA"/>
    <property type="match status" value="1"/>
</dbReference>
<dbReference type="HAMAP" id="MF_00240">
    <property type="entry name" value="LolA"/>
    <property type="match status" value="1"/>
</dbReference>
<accession>A0A975HIM8</accession>
<evidence type="ECO:0000256" key="6">
    <source>
        <dbReference type="ARBA" id="ARBA00022729"/>
    </source>
</evidence>
<evidence type="ECO:0000256" key="3">
    <source>
        <dbReference type="ARBA" id="ARBA00011245"/>
    </source>
</evidence>
<gene>
    <name evidence="10 11" type="primary">lolA</name>
    <name evidence="11" type="ORF">J1N51_02675</name>
</gene>
<dbReference type="NCBIfam" id="TIGR00547">
    <property type="entry name" value="lolA"/>
    <property type="match status" value="1"/>
</dbReference>
<reference evidence="11" key="1">
    <citation type="submission" date="2021-03" db="EMBL/GenBank/DDBJ databases">
        <title>Description of Psychrosphaera ytuae sp. nov. isolated from deep sea sediment of South China Sea.</title>
        <authorList>
            <person name="Zhang J."/>
            <person name="Xu X.-D."/>
        </authorList>
    </citation>
    <scope>NUCLEOTIDE SEQUENCE</scope>
    <source>
        <strain evidence="11">MTZ26</strain>
    </source>
</reference>
<keyword evidence="12" id="KW-1185">Reference proteome</keyword>
<comment type="subunit">
    <text evidence="3 10">Monomer.</text>
</comment>
<dbReference type="InterPro" id="IPR029046">
    <property type="entry name" value="LolA/LolB/LppX"/>
</dbReference>
<keyword evidence="11" id="KW-0449">Lipoprotein</keyword>
<keyword evidence="6 10" id="KW-0732">Signal</keyword>
<dbReference type="CDD" id="cd16325">
    <property type="entry name" value="LolA"/>
    <property type="match status" value="1"/>
</dbReference>
<evidence type="ECO:0000256" key="10">
    <source>
        <dbReference type="HAMAP-Rule" id="MF_00240"/>
    </source>
</evidence>
<comment type="function">
    <text evidence="10">Participates in the translocation of lipoproteins from the inner membrane to the outer membrane. Only forms a complex with a lipoprotein if the residue after the N-terminal Cys is not an aspartate (The Asp acts as a targeting signal to indicate that the lipoprotein should stay in the inner membrane).</text>
</comment>
<protein>
    <recommendedName>
        <fullName evidence="4 10">Outer-membrane lipoprotein carrier protein</fullName>
    </recommendedName>
</protein>
<evidence type="ECO:0000256" key="1">
    <source>
        <dbReference type="ARBA" id="ARBA00004418"/>
    </source>
</evidence>
<evidence type="ECO:0000313" key="12">
    <source>
        <dbReference type="Proteomes" id="UP000682739"/>
    </source>
</evidence>
<proteinExistence type="inferred from homology"/>
<dbReference type="GO" id="GO:0042953">
    <property type="term" value="P:lipoprotein transport"/>
    <property type="evidence" value="ECO:0007669"/>
    <property type="project" value="InterPro"/>
</dbReference>
<dbReference type="RefSeq" id="WP_208832465.1">
    <property type="nucleotide sequence ID" value="NZ_CP072110.1"/>
</dbReference>
<dbReference type="GO" id="GO:0044874">
    <property type="term" value="P:lipoprotein localization to outer membrane"/>
    <property type="evidence" value="ECO:0007669"/>
    <property type="project" value="UniProtKB-UniRule"/>
</dbReference>
<dbReference type="EMBL" id="CP072110">
    <property type="protein sequence ID" value="QTH64410.1"/>
    <property type="molecule type" value="Genomic_DNA"/>
</dbReference>
<name>A0A975HIM8_9GAMM</name>
<keyword evidence="5 10" id="KW-0813">Transport</keyword>
<evidence type="ECO:0000256" key="8">
    <source>
        <dbReference type="ARBA" id="ARBA00022927"/>
    </source>
</evidence>
<feature type="signal peptide" evidence="10">
    <location>
        <begin position="1"/>
        <end position="28"/>
    </location>
</feature>
<dbReference type="InterPro" id="IPR004564">
    <property type="entry name" value="OM_lipoprot_carrier_LolA-like"/>
</dbReference>